<keyword evidence="2" id="KW-1185">Reference proteome</keyword>
<organism evidence="1 2">
    <name type="scientific">Jeotgalibacillus malaysiensis</name>
    <dbReference type="NCBI Taxonomy" id="1508404"/>
    <lineage>
        <taxon>Bacteria</taxon>
        <taxon>Bacillati</taxon>
        <taxon>Bacillota</taxon>
        <taxon>Bacilli</taxon>
        <taxon>Bacillales</taxon>
        <taxon>Caryophanaceae</taxon>
        <taxon>Jeotgalibacillus</taxon>
    </lineage>
</organism>
<protein>
    <submittedName>
        <fullName evidence="1">Uncharacterized protein</fullName>
    </submittedName>
</protein>
<dbReference type="BioCyc" id="JESP1508404:G14D9-13210-MONOMER"/>
<evidence type="ECO:0000313" key="2">
    <source>
        <dbReference type="Proteomes" id="UP000031449"/>
    </source>
</evidence>
<name>A0A0B5AZ54_9BACL</name>
<dbReference type="Proteomes" id="UP000031449">
    <property type="component" value="Plasmid unnamed"/>
</dbReference>
<dbReference type="KEGG" id="jeo:JMA_39260"/>
<reference evidence="1 2" key="1">
    <citation type="submission" date="2014-08" db="EMBL/GenBank/DDBJ databases">
        <title>Complete genome of a marine bacteria Jeotgalibacillus malaysiensis.</title>
        <authorList>
            <person name="Yaakop A.S."/>
            <person name="Chan K.-G."/>
            <person name="Goh K.M."/>
        </authorList>
    </citation>
    <scope>NUCLEOTIDE SEQUENCE [LARGE SCALE GENOMIC DNA]</scope>
    <source>
        <strain evidence="1 2">D5</strain>
        <plasmid evidence="2">Plasmid</plasmid>
    </source>
</reference>
<dbReference type="EMBL" id="CP009417">
    <property type="protein sequence ID" value="AJD93244.1"/>
    <property type="molecule type" value="Genomic_DNA"/>
</dbReference>
<keyword evidence="1" id="KW-0614">Plasmid</keyword>
<gene>
    <name evidence="1" type="ORF">JMA_39260</name>
</gene>
<proteinExistence type="predicted"/>
<dbReference type="HOGENOM" id="CLU_1064677_0_0_9"/>
<accession>A0A0B5AZ54</accession>
<evidence type="ECO:0000313" key="1">
    <source>
        <dbReference type="EMBL" id="AJD93244.1"/>
    </source>
</evidence>
<geneLocation type="plasmid" evidence="2"/>
<sequence length="261" mass="29735">MKYLVARNYEEYLAICKSFLLEAVGEDGSDTYVPFDSYEEWAEYFGAELPENEEGDEYLPIEDFAGELKMRPKENEYPVIVVHNFFKVEDIRNDKMPVQIFDWKSAGELTLKVDENVLGVTKALSDFNPVTGEQTPIDRFISFETENPMLSSRYEDLEKRLHAKVDEPIIPVEGLDAELLLNRLASTFLQNGDVQLERDMRVRHLVSIIPNVCAVVTVSHKVLGLGKESKSVSFDGIVVNEKTTSENIDHFWKVFAITGLT</sequence>
<dbReference type="AlphaFoldDB" id="A0A0B5AZ54"/>